<dbReference type="PROSITE" id="PS50966">
    <property type="entry name" value="ZF_SWIM"/>
    <property type="match status" value="1"/>
</dbReference>
<sequence length="382" mass="43504">MEYNFENLNELARRRAEMGTDEDNEDISLSYCQEQGTGAGRLYSFVLKDRVTVRFGKKPSPPRCSCGAGEGNIACKHIYWLENELLEVQPESEDNVFPGRIQFTNDGAEIHNQLPNEPVIFPERLVDRVQGGLEGVAQVSEWAFRSPNVAQEDGYRQMRQELQRVLEIFKPSDEDAAEVYMKAMKRLINIIDDEFLYEIRQEITPQFETEARFRRVELEILGTCKAFKNYKKYGPNSLATGQRAYDVVQCGEMLKKHVGDIQRTYQRQSQISPGVAALHASGILIDILRFVIDQNKDINDSITWSRATPNGETDDKRNLFINLRGGQAPGFILDTLGTIFQNAHPIDQSQLEMLDHAMAQVEGPPSYVQRLRDLRALGSQPR</sequence>
<evidence type="ECO:0000259" key="2">
    <source>
        <dbReference type="PROSITE" id="PS50966"/>
    </source>
</evidence>
<dbReference type="GeneID" id="54296487"/>
<organism evidence="3 4">
    <name type="scientific">Aplosporella prunicola CBS 121167</name>
    <dbReference type="NCBI Taxonomy" id="1176127"/>
    <lineage>
        <taxon>Eukaryota</taxon>
        <taxon>Fungi</taxon>
        <taxon>Dikarya</taxon>
        <taxon>Ascomycota</taxon>
        <taxon>Pezizomycotina</taxon>
        <taxon>Dothideomycetes</taxon>
        <taxon>Dothideomycetes incertae sedis</taxon>
        <taxon>Botryosphaeriales</taxon>
        <taxon>Aplosporellaceae</taxon>
        <taxon>Aplosporella</taxon>
    </lineage>
</organism>
<reference evidence="3" key="1">
    <citation type="journal article" date="2020" name="Stud. Mycol.">
        <title>101 Dothideomycetes genomes: a test case for predicting lifestyles and emergence of pathogens.</title>
        <authorList>
            <person name="Haridas S."/>
            <person name="Albert R."/>
            <person name="Binder M."/>
            <person name="Bloem J."/>
            <person name="Labutti K."/>
            <person name="Salamov A."/>
            <person name="Andreopoulos B."/>
            <person name="Baker S."/>
            <person name="Barry K."/>
            <person name="Bills G."/>
            <person name="Bluhm B."/>
            <person name="Cannon C."/>
            <person name="Castanera R."/>
            <person name="Culley D."/>
            <person name="Daum C."/>
            <person name="Ezra D."/>
            <person name="Gonzalez J."/>
            <person name="Henrissat B."/>
            <person name="Kuo A."/>
            <person name="Liang C."/>
            <person name="Lipzen A."/>
            <person name="Lutzoni F."/>
            <person name="Magnuson J."/>
            <person name="Mondo S."/>
            <person name="Nolan M."/>
            <person name="Ohm R."/>
            <person name="Pangilinan J."/>
            <person name="Park H.-J."/>
            <person name="Ramirez L."/>
            <person name="Alfaro M."/>
            <person name="Sun H."/>
            <person name="Tritt A."/>
            <person name="Yoshinaga Y."/>
            <person name="Zwiers L.-H."/>
            <person name="Turgeon B."/>
            <person name="Goodwin S."/>
            <person name="Spatafora J."/>
            <person name="Crous P."/>
            <person name="Grigoriev I."/>
        </authorList>
    </citation>
    <scope>NUCLEOTIDE SEQUENCE</scope>
    <source>
        <strain evidence="3">CBS 121167</strain>
    </source>
</reference>
<dbReference type="AlphaFoldDB" id="A0A6A6BD65"/>
<dbReference type="RefSeq" id="XP_033397844.1">
    <property type="nucleotide sequence ID" value="XM_033538991.1"/>
</dbReference>
<evidence type="ECO:0000256" key="1">
    <source>
        <dbReference type="PROSITE-ProRule" id="PRU00325"/>
    </source>
</evidence>
<dbReference type="GO" id="GO:0008270">
    <property type="term" value="F:zinc ion binding"/>
    <property type="evidence" value="ECO:0007669"/>
    <property type="project" value="UniProtKB-KW"/>
</dbReference>
<dbReference type="InterPro" id="IPR007527">
    <property type="entry name" value="Znf_SWIM"/>
</dbReference>
<dbReference type="OrthoDB" id="5387895at2759"/>
<dbReference type="EMBL" id="ML995485">
    <property type="protein sequence ID" value="KAF2142132.1"/>
    <property type="molecule type" value="Genomic_DNA"/>
</dbReference>
<keyword evidence="4" id="KW-1185">Reference proteome</keyword>
<keyword evidence="1" id="KW-0479">Metal-binding</keyword>
<keyword evidence="1" id="KW-0862">Zinc</keyword>
<name>A0A6A6BD65_9PEZI</name>
<accession>A0A6A6BD65</accession>
<evidence type="ECO:0000313" key="4">
    <source>
        <dbReference type="Proteomes" id="UP000799438"/>
    </source>
</evidence>
<gene>
    <name evidence="3" type="ORF">K452DRAFT_27051</name>
</gene>
<proteinExistence type="predicted"/>
<feature type="domain" description="SWIM-type" evidence="2">
    <location>
        <begin position="49"/>
        <end position="86"/>
    </location>
</feature>
<evidence type="ECO:0000313" key="3">
    <source>
        <dbReference type="EMBL" id="KAF2142132.1"/>
    </source>
</evidence>
<protein>
    <recommendedName>
        <fullName evidence="2">SWIM-type domain-containing protein</fullName>
    </recommendedName>
</protein>
<dbReference type="Proteomes" id="UP000799438">
    <property type="component" value="Unassembled WGS sequence"/>
</dbReference>
<dbReference type="Pfam" id="PF04434">
    <property type="entry name" value="SWIM"/>
    <property type="match status" value="1"/>
</dbReference>
<keyword evidence="1" id="KW-0863">Zinc-finger</keyword>